<keyword evidence="4" id="KW-0547">Nucleotide-binding</keyword>
<evidence type="ECO:0000256" key="1">
    <source>
        <dbReference type="ARBA" id="ARBA00022553"/>
    </source>
</evidence>
<evidence type="ECO:0000256" key="6">
    <source>
        <dbReference type="ARBA" id="ARBA00024207"/>
    </source>
</evidence>
<keyword evidence="3" id="KW-0540">Nuclease</keyword>
<evidence type="ECO:0000313" key="7">
    <source>
        <dbReference type="EMBL" id="GMQ30222.1"/>
    </source>
</evidence>
<gene>
    <name evidence="7" type="ORF">Aconfl_28650</name>
</gene>
<dbReference type="InterPro" id="IPR008201">
    <property type="entry name" value="HepT-like"/>
</dbReference>
<dbReference type="EMBL" id="BTPD01000009">
    <property type="protein sequence ID" value="GMQ30222.1"/>
    <property type="molecule type" value="Genomic_DNA"/>
</dbReference>
<dbReference type="PANTHER" id="PTHR34139:SF1">
    <property type="entry name" value="RNASE MJ1380-RELATED"/>
    <property type="match status" value="1"/>
</dbReference>
<name>A0ABQ6PRP0_9BACT</name>
<evidence type="ECO:0000313" key="8">
    <source>
        <dbReference type="Proteomes" id="UP001338309"/>
    </source>
</evidence>
<dbReference type="InterPro" id="IPR051813">
    <property type="entry name" value="HepT_RNase_toxin"/>
</dbReference>
<accession>A0ABQ6PRP0</accession>
<dbReference type="PANTHER" id="PTHR34139">
    <property type="entry name" value="UPF0331 PROTEIN MJ0127"/>
    <property type="match status" value="1"/>
</dbReference>
<evidence type="ECO:0000256" key="2">
    <source>
        <dbReference type="ARBA" id="ARBA00022649"/>
    </source>
</evidence>
<dbReference type="RefSeq" id="WP_338224930.1">
    <property type="nucleotide sequence ID" value="NZ_BTPD01000009.1"/>
</dbReference>
<evidence type="ECO:0000256" key="4">
    <source>
        <dbReference type="ARBA" id="ARBA00022741"/>
    </source>
</evidence>
<evidence type="ECO:0000256" key="5">
    <source>
        <dbReference type="ARBA" id="ARBA00022801"/>
    </source>
</evidence>
<evidence type="ECO:0000256" key="3">
    <source>
        <dbReference type="ARBA" id="ARBA00022722"/>
    </source>
</evidence>
<keyword evidence="2" id="KW-1277">Toxin-antitoxin system</keyword>
<reference evidence="7 8" key="1">
    <citation type="submission" date="2023-08" db="EMBL/GenBank/DDBJ databases">
        <title>Draft genome sequence of Algoriphagus confluentis.</title>
        <authorList>
            <person name="Takatani N."/>
            <person name="Hosokawa M."/>
            <person name="Sawabe T."/>
        </authorList>
    </citation>
    <scope>NUCLEOTIDE SEQUENCE [LARGE SCALE GENOMIC DNA]</scope>
    <source>
        <strain evidence="7 8">NBRC 111222</strain>
    </source>
</reference>
<dbReference type="Pfam" id="PF01934">
    <property type="entry name" value="HepT-like"/>
    <property type="match status" value="1"/>
</dbReference>
<keyword evidence="1" id="KW-0597">Phosphoprotein</keyword>
<dbReference type="InterPro" id="IPR037038">
    <property type="entry name" value="HepT-like_sf"/>
</dbReference>
<dbReference type="Gene3D" id="1.20.120.580">
    <property type="entry name" value="bsu32300-like"/>
    <property type="match status" value="1"/>
</dbReference>
<sequence length="118" mass="13651">MKKDPRIYLEHILSSIRKIRSYTQDFSESDFLSSPLVQDAVIRNLEVIGEATKKLSAEFRGTYPKIEWKKIAGMRDKLIHDYIGVDLWAVWAVVEQIIPDFEEKIDSIIKELNGKNLG</sequence>
<keyword evidence="5" id="KW-0378">Hydrolase</keyword>
<protein>
    <submittedName>
        <fullName evidence="7">DUF86 domain-containing protein</fullName>
    </submittedName>
</protein>
<dbReference type="Proteomes" id="UP001338309">
    <property type="component" value="Unassembled WGS sequence"/>
</dbReference>
<proteinExistence type="inferred from homology"/>
<comment type="caution">
    <text evidence="7">The sequence shown here is derived from an EMBL/GenBank/DDBJ whole genome shotgun (WGS) entry which is preliminary data.</text>
</comment>
<keyword evidence="8" id="KW-1185">Reference proteome</keyword>
<organism evidence="7 8">
    <name type="scientific">Algoriphagus confluentis</name>
    <dbReference type="NCBI Taxonomy" id="1697556"/>
    <lineage>
        <taxon>Bacteria</taxon>
        <taxon>Pseudomonadati</taxon>
        <taxon>Bacteroidota</taxon>
        <taxon>Cytophagia</taxon>
        <taxon>Cytophagales</taxon>
        <taxon>Cyclobacteriaceae</taxon>
        <taxon>Algoriphagus</taxon>
    </lineage>
</organism>
<comment type="similarity">
    <text evidence="6">Belongs to the HepT RNase toxin family.</text>
</comment>